<feature type="domain" description="Pre-mRNA 3'-end-processing endonuclease polyadenylation factor C-term" evidence="8">
    <location>
        <begin position="319"/>
        <end position="516"/>
    </location>
</feature>
<dbReference type="InterPro" id="IPR022712">
    <property type="entry name" value="Beta_Casp"/>
</dbReference>
<feature type="region of interest" description="Disordered" evidence="6">
    <location>
        <begin position="65"/>
        <end position="134"/>
    </location>
</feature>
<dbReference type="Pfam" id="PF10996">
    <property type="entry name" value="Beta-Casp"/>
    <property type="match status" value="1"/>
</dbReference>
<dbReference type="Pfam" id="PF07521">
    <property type="entry name" value="RMMBL"/>
    <property type="match status" value="1"/>
</dbReference>
<sequence length="518" mass="59039">MKYDRRTHLEEFQIDDLVWCKNFRGGDKWIPGKIVGKKGTRVYTILIHGQVMAYHRDQIRKRWRNGEEDESGDGERQPEHSREAGPSAIISEDVRDREVQSDTDDGKSLEPLRSLDPEAMREEGPVLRRNPPRARRPPCMAVYQTYVNAMNDRIKKQIAISNPFVFKHISNLKSIDHFEDIGPCVVMASPGMMQSGLSRELFESWCTEPKNGVIIAGYCVEGTLAKHILTEPEEITTMTGQKLPLKISVNYISFSAHTDYRQTSEFINKLKPPHIVLVHGEQNEMNRLKTAIIREYEDEPDVSIEVHNPRNMEMEKPNQGKRISGILVKRNFNYYLLAPKDLSKYTAMIMSTVSQRMSVHYGGTYDQLYCLLYRIAGNVEILEVGGGRRAMRVFRKVTVILEGQLAILEWNSSPTNDMLANNVIVVILNADRAGMDKALPPKMDKTSYVEYMMETLTDMYGEDAVSKEGDETLQVTVRDKVAHVNLKTLDVACEDEALQQNITMAISRLNLVLTPVRT</sequence>
<keyword evidence="4" id="KW-0378">Hydrolase</keyword>
<evidence type="ECO:0000256" key="6">
    <source>
        <dbReference type="SAM" id="MobiDB-lite"/>
    </source>
</evidence>
<keyword evidence="3" id="KW-0540">Nuclease</keyword>
<feature type="domain" description="Beta-Casp" evidence="7">
    <location>
        <begin position="118"/>
        <end position="228"/>
    </location>
</feature>
<evidence type="ECO:0000256" key="4">
    <source>
        <dbReference type="ARBA" id="ARBA00022801"/>
    </source>
</evidence>
<evidence type="ECO:0000256" key="3">
    <source>
        <dbReference type="ARBA" id="ARBA00022722"/>
    </source>
</evidence>
<dbReference type="Pfam" id="PF11718">
    <property type="entry name" value="CPSF73-100_C"/>
    <property type="match status" value="1"/>
</dbReference>
<accession>A0ABY6KU46</accession>
<dbReference type="Proteomes" id="UP001235939">
    <property type="component" value="Chromosome 09"/>
</dbReference>
<name>A0ABY6KU46_9ARAC</name>
<keyword evidence="5" id="KW-0539">Nucleus</keyword>
<dbReference type="SUPFAM" id="SSF56281">
    <property type="entry name" value="Metallo-hydrolase/oxidoreductase"/>
    <property type="match status" value="1"/>
</dbReference>
<dbReference type="Gene3D" id="3.40.50.10890">
    <property type="match status" value="1"/>
</dbReference>
<keyword evidence="10" id="KW-1185">Reference proteome</keyword>
<proteinExistence type="predicted"/>
<reference evidence="9 10" key="1">
    <citation type="submission" date="2022-01" db="EMBL/GenBank/DDBJ databases">
        <title>A chromosomal length assembly of Cordylochernes scorpioides.</title>
        <authorList>
            <person name="Zeh D."/>
            <person name="Zeh J."/>
        </authorList>
    </citation>
    <scope>NUCLEOTIDE SEQUENCE [LARGE SCALE GENOMIC DNA]</scope>
    <source>
        <strain evidence="9">IN4F17</strain>
        <tissue evidence="9">Whole Body</tissue>
    </source>
</reference>
<organism evidence="9 10">
    <name type="scientific">Cordylochernes scorpioides</name>
    <dbReference type="NCBI Taxonomy" id="51811"/>
    <lineage>
        <taxon>Eukaryota</taxon>
        <taxon>Metazoa</taxon>
        <taxon>Ecdysozoa</taxon>
        <taxon>Arthropoda</taxon>
        <taxon>Chelicerata</taxon>
        <taxon>Arachnida</taxon>
        <taxon>Pseudoscorpiones</taxon>
        <taxon>Cheliferoidea</taxon>
        <taxon>Chernetidae</taxon>
        <taxon>Cordylochernes</taxon>
    </lineage>
</organism>
<dbReference type="EMBL" id="CP092871">
    <property type="protein sequence ID" value="UYV72385.1"/>
    <property type="molecule type" value="Genomic_DNA"/>
</dbReference>
<dbReference type="InterPro" id="IPR011108">
    <property type="entry name" value="RMMBL"/>
</dbReference>
<feature type="compositionally biased region" description="Basic and acidic residues" evidence="6">
    <location>
        <begin position="92"/>
        <end position="126"/>
    </location>
</feature>
<comment type="subcellular location">
    <subcellularLocation>
        <location evidence="1">Nucleus</location>
    </subcellularLocation>
</comment>
<evidence type="ECO:0000256" key="2">
    <source>
        <dbReference type="ARBA" id="ARBA00022664"/>
    </source>
</evidence>
<dbReference type="InterPro" id="IPR021718">
    <property type="entry name" value="CPSF73-100_C"/>
</dbReference>
<dbReference type="InterPro" id="IPR050698">
    <property type="entry name" value="MBL"/>
</dbReference>
<dbReference type="SMART" id="SM01098">
    <property type="entry name" value="CPSF73-100_C"/>
    <property type="match status" value="1"/>
</dbReference>
<dbReference type="InterPro" id="IPR036866">
    <property type="entry name" value="RibonucZ/Hydroxyglut_hydro"/>
</dbReference>
<feature type="compositionally biased region" description="Basic and acidic residues" evidence="6">
    <location>
        <begin position="73"/>
        <end position="83"/>
    </location>
</feature>
<evidence type="ECO:0000313" key="10">
    <source>
        <dbReference type="Proteomes" id="UP001235939"/>
    </source>
</evidence>
<evidence type="ECO:0000256" key="5">
    <source>
        <dbReference type="ARBA" id="ARBA00023242"/>
    </source>
</evidence>
<dbReference type="PANTHER" id="PTHR11203">
    <property type="entry name" value="CLEAVAGE AND POLYADENYLATION SPECIFICITY FACTOR FAMILY MEMBER"/>
    <property type="match status" value="1"/>
</dbReference>
<gene>
    <name evidence="9" type="ORF">LAZ67_9002900</name>
</gene>
<evidence type="ECO:0000313" key="9">
    <source>
        <dbReference type="EMBL" id="UYV72385.1"/>
    </source>
</evidence>
<keyword evidence="2" id="KW-0507">mRNA processing</keyword>
<dbReference type="SMART" id="SM01027">
    <property type="entry name" value="Beta-Casp"/>
    <property type="match status" value="1"/>
</dbReference>
<protein>
    <submittedName>
        <fullName evidence="9">CPSF3</fullName>
    </submittedName>
</protein>
<evidence type="ECO:0000259" key="8">
    <source>
        <dbReference type="SMART" id="SM01098"/>
    </source>
</evidence>
<evidence type="ECO:0000256" key="1">
    <source>
        <dbReference type="ARBA" id="ARBA00004123"/>
    </source>
</evidence>
<dbReference type="PANTHER" id="PTHR11203:SF11">
    <property type="entry name" value="CLEAVAGE AND POLYADENYLATION SPECIFICITY FACTOR SUBUNIT 3"/>
    <property type="match status" value="1"/>
</dbReference>
<evidence type="ECO:0000259" key="7">
    <source>
        <dbReference type="SMART" id="SM01027"/>
    </source>
</evidence>